<dbReference type="Pfam" id="PF00005">
    <property type="entry name" value="ABC_tran"/>
    <property type="match status" value="1"/>
</dbReference>
<dbReference type="GO" id="GO:0005886">
    <property type="term" value="C:plasma membrane"/>
    <property type="evidence" value="ECO:0007669"/>
    <property type="project" value="TreeGrafter"/>
</dbReference>
<dbReference type="CDD" id="cd03255">
    <property type="entry name" value="ABC_MJ0796_LolCDE_FtsE"/>
    <property type="match status" value="1"/>
</dbReference>
<dbReference type="InterPro" id="IPR015854">
    <property type="entry name" value="ABC_transpr_LolD-like"/>
</dbReference>
<dbReference type="GO" id="GO:0016887">
    <property type="term" value="F:ATP hydrolysis activity"/>
    <property type="evidence" value="ECO:0007669"/>
    <property type="project" value="InterPro"/>
</dbReference>
<sequence length="269" mass="28904">MTATPINVSYQTESRVIEPCSNSLDGADNAISACGVEMVYQTGGDRYHALRHVDLTVRYGDIQLLMGPSGSGKTTLLSILAGILTPTAGSVRLLGQEITKLSSSKLAQFRLENIGFIFQGFNLFPALSAIENIEVALNLKGIRGSAARQQAMQLLDQVGLADRAKLHPQDLSGGQKQRVAIARALAGNPTLIMADEPTAALDSHNGHAVIELLRTLAKERGRTVLIVTHDPRIADVADHIAYLEDGILTNGERSEISRMRESLIANNLS</sequence>
<name>A0AA97AS70_LEPBY</name>
<keyword evidence="1" id="KW-0813">Transport</keyword>
<reference evidence="5" key="1">
    <citation type="journal article" date="2023" name="Plants (Basel)">
        <title>Genomic Analysis of Leptolyngbya boryana CZ1 Reveals Efficient Carbon Fixation Modules.</title>
        <authorList>
            <person name="Bai X."/>
            <person name="Wang H."/>
            <person name="Cheng W."/>
            <person name="Wang J."/>
            <person name="Ma M."/>
            <person name="Hu H."/>
            <person name="Song Z."/>
            <person name="Ma H."/>
            <person name="Fan Y."/>
            <person name="Du C."/>
            <person name="Xu J."/>
        </authorList>
    </citation>
    <scope>NUCLEOTIDE SEQUENCE</scope>
    <source>
        <strain evidence="5">CZ1</strain>
    </source>
</reference>
<evidence type="ECO:0000313" key="5">
    <source>
        <dbReference type="EMBL" id="WNZ47259.1"/>
    </source>
</evidence>
<dbReference type="PROSITE" id="PS50893">
    <property type="entry name" value="ABC_TRANSPORTER_2"/>
    <property type="match status" value="1"/>
</dbReference>
<dbReference type="PROSITE" id="PS00211">
    <property type="entry name" value="ABC_TRANSPORTER_1"/>
    <property type="match status" value="1"/>
</dbReference>
<keyword evidence="2" id="KW-0547">Nucleotide-binding</keyword>
<dbReference type="GO" id="GO:0005524">
    <property type="term" value="F:ATP binding"/>
    <property type="evidence" value="ECO:0007669"/>
    <property type="project" value="UniProtKB-KW"/>
</dbReference>
<dbReference type="AlphaFoldDB" id="A0AA97AS70"/>
<dbReference type="FunFam" id="3.40.50.300:FF:000032">
    <property type="entry name" value="Export ABC transporter ATP-binding protein"/>
    <property type="match status" value="1"/>
</dbReference>
<dbReference type="PANTHER" id="PTHR24220:SF376">
    <property type="entry name" value="ABC TRANSPORTER"/>
    <property type="match status" value="1"/>
</dbReference>
<gene>
    <name evidence="5" type="ORF">Q2T42_05340</name>
</gene>
<dbReference type="PANTHER" id="PTHR24220">
    <property type="entry name" value="IMPORT ATP-BINDING PROTEIN"/>
    <property type="match status" value="1"/>
</dbReference>
<accession>A0AA97AS70</accession>
<evidence type="ECO:0000256" key="2">
    <source>
        <dbReference type="ARBA" id="ARBA00022741"/>
    </source>
</evidence>
<dbReference type="InterPro" id="IPR003439">
    <property type="entry name" value="ABC_transporter-like_ATP-bd"/>
</dbReference>
<dbReference type="Gene3D" id="3.40.50.300">
    <property type="entry name" value="P-loop containing nucleotide triphosphate hydrolases"/>
    <property type="match status" value="1"/>
</dbReference>
<dbReference type="RefSeq" id="WP_287453505.1">
    <property type="nucleotide sequence ID" value="NZ_CP130144.1"/>
</dbReference>
<dbReference type="InterPro" id="IPR017911">
    <property type="entry name" value="MacB-like_ATP-bd"/>
</dbReference>
<organism evidence="5">
    <name type="scientific">Leptolyngbya boryana CZ1</name>
    <dbReference type="NCBI Taxonomy" id="3060204"/>
    <lineage>
        <taxon>Bacteria</taxon>
        <taxon>Bacillati</taxon>
        <taxon>Cyanobacteriota</taxon>
        <taxon>Cyanophyceae</taxon>
        <taxon>Leptolyngbyales</taxon>
        <taxon>Leptolyngbyaceae</taxon>
        <taxon>Leptolyngbya group</taxon>
        <taxon>Leptolyngbya</taxon>
    </lineage>
</organism>
<dbReference type="InterPro" id="IPR003593">
    <property type="entry name" value="AAA+_ATPase"/>
</dbReference>
<proteinExistence type="predicted"/>
<dbReference type="InterPro" id="IPR017871">
    <property type="entry name" value="ABC_transporter-like_CS"/>
</dbReference>
<evidence type="ECO:0000259" key="4">
    <source>
        <dbReference type="PROSITE" id="PS50893"/>
    </source>
</evidence>
<evidence type="ECO:0000256" key="3">
    <source>
        <dbReference type="ARBA" id="ARBA00022840"/>
    </source>
</evidence>
<reference evidence="5" key="2">
    <citation type="submission" date="2023-07" db="EMBL/GenBank/DDBJ databases">
        <authorList>
            <person name="Bai X.-H."/>
            <person name="Wang H.-H."/>
            <person name="Wang J."/>
            <person name="Ma M.-Y."/>
            <person name="Hu H.-H."/>
            <person name="Song Z.-L."/>
            <person name="Ma H.-G."/>
            <person name="Fan Y."/>
            <person name="Du C.-Y."/>
            <person name="Xu J.-C."/>
        </authorList>
    </citation>
    <scope>NUCLEOTIDE SEQUENCE</scope>
    <source>
        <strain evidence="5">CZ1</strain>
    </source>
</reference>
<protein>
    <submittedName>
        <fullName evidence="5">ABC transporter ATP-binding protein</fullName>
    </submittedName>
</protein>
<dbReference type="SMART" id="SM00382">
    <property type="entry name" value="AAA"/>
    <property type="match status" value="1"/>
</dbReference>
<evidence type="ECO:0000256" key="1">
    <source>
        <dbReference type="ARBA" id="ARBA00022448"/>
    </source>
</evidence>
<feature type="domain" description="ABC transporter" evidence="4">
    <location>
        <begin position="34"/>
        <end position="269"/>
    </location>
</feature>
<dbReference type="GO" id="GO:0022857">
    <property type="term" value="F:transmembrane transporter activity"/>
    <property type="evidence" value="ECO:0007669"/>
    <property type="project" value="TreeGrafter"/>
</dbReference>
<keyword evidence="3 5" id="KW-0067">ATP-binding</keyword>
<dbReference type="GO" id="GO:0098796">
    <property type="term" value="C:membrane protein complex"/>
    <property type="evidence" value="ECO:0007669"/>
    <property type="project" value="UniProtKB-ARBA"/>
</dbReference>
<dbReference type="InterPro" id="IPR027417">
    <property type="entry name" value="P-loop_NTPase"/>
</dbReference>
<dbReference type="SUPFAM" id="SSF52540">
    <property type="entry name" value="P-loop containing nucleoside triphosphate hydrolases"/>
    <property type="match status" value="1"/>
</dbReference>
<dbReference type="EMBL" id="CP130144">
    <property type="protein sequence ID" value="WNZ47259.1"/>
    <property type="molecule type" value="Genomic_DNA"/>
</dbReference>